<comment type="caution">
    <text evidence="2">The sequence shown here is derived from an EMBL/GenBank/DDBJ whole genome shotgun (WGS) entry which is preliminary data.</text>
</comment>
<dbReference type="STRING" id="1798512.A3A39_03855"/>
<dbReference type="EMBL" id="MFLZ01000039">
    <property type="protein sequence ID" value="OGG79208.1"/>
    <property type="molecule type" value="Genomic_DNA"/>
</dbReference>
<accession>A0A1F6F008</accession>
<dbReference type="InterPro" id="IPR035093">
    <property type="entry name" value="RelE/ParE_toxin_dom_sf"/>
</dbReference>
<protein>
    <recommendedName>
        <fullName evidence="4">Plasmid stabilization protein</fullName>
    </recommendedName>
</protein>
<evidence type="ECO:0000313" key="2">
    <source>
        <dbReference type="EMBL" id="OGG79208.1"/>
    </source>
</evidence>
<dbReference type="AlphaFoldDB" id="A0A1F6F008"/>
<name>A0A1F6F008_9BACT</name>
<proteinExistence type="predicted"/>
<dbReference type="InterPro" id="IPR007712">
    <property type="entry name" value="RelE/ParE_toxin"/>
</dbReference>
<keyword evidence="1" id="KW-1277">Toxin-antitoxin system</keyword>
<gene>
    <name evidence="2" type="ORF">A3A39_03855</name>
</gene>
<dbReference type="Pfam" id="PF05016">
    <property type="entry name" value="ParE_toxin"/>
    <property type="match status" value="1"/>
</dbReference>
<reference evidence="2 3" key="1">
    <citation type="journal article" date="2016" name="Nat. Commun.">
        <title>Thousands of microbial genomes shed light on interconnected biogeochemical processes in an aquifer system.</title>
        <authorList>
            <person name="Anantharaman K."/>
            <person name="Brown C.T."/>
            <person name="Hug L.A."/>
            <person name="Sharon I."/>
            <person name="Castelle C.J."/>
            <person name="Probst A.J."/>
            <person name="Thomas B.C."/>
            <person name="Singh A."/>
            <person name="Wilkins M.J."/>
            <person name="Karaoz U."/>
            <person name="Brodie E.L."/>
            <person name="Williams K.H."/>
            <person name="Hubbard S.S."/>
            <person name="Banfield J.F."/>
        </authorList>
    </citation>
    <scope>NUCLEOTIDE SEQUENCE [LARGE SCALE GENOMIC DNA]</scope>
</reference>
<organism evidence="2 3">
    <name type="scientific">Candidatus Kaiserbacteria bacterium RIFCSPLOWO2_01_FULL_54_13</name>
    <dbReference type="NCBI Taxonomy" id="1798512"/>
    <lineage>
        <taxon>Bacteria</taxon>
        <taxon>Candidatus Kaiseribacteriota</taxon>
    </lineage>
</organism>
<dbReference type="Proteomes" id="UP000177372">
    <property type="component" value="Unassembled WGS sequence"/>
</dbReference>
<evidence type="ECO:0000313" key="3">
    <source>
        <dbReference type="Proteomes" id="UP000177372"/>
    </source>
</evidence>
<evidence type="ECO:0000256" key="1">
    <source>
        <dbReference type="ARBA" id="ARBA00022649"/>
    </source>
</evidence>
<dbReference type="Gene3D" id="3.30.2310.20">
    <property type="entry name" value="RelE-like"/>
    <property type="match status" value="1"/>
</dbReference>
<evidence type="ECO:0008006" key="4">
    <source>
        <dbReference type="Google" id="ProtNLM"/>
    </source>
</evidence>
<sequence length="104" mass="12071">MKKLRKHPQAEHDIADAAARYARESIDLSYRFLAGVELALARIRNMPRPGSPRFSHDLGLPELRMVPLVGFSYLLFYLDRERSIDLIRVLHSHRDTFGILLGWE</sequence>